<comment type="similarity">
    <text evidence="10">Belongs to the AAA ATPase family. Spastin subfamily.</text>
</comment>
<keyword evidence="10" id="KW-0524">Neurogenesis</keyword>
<dbReference type="FunFam" id="1.20.58.80:FF:000006">
    <property type="entry name" value="Spastin"/>
    <property type="match status" value="1"/>
</dbReference>
<dbReference type="PROSITE" id="PS00674">
    <property type="entry name" value="AAA"/>
    <property type="match status" value="1"/>
</dbReference>
<keyword evidence="10" id="KW-0256">Endoplasmic reticulum</keyword>
<dbReference type="GO" id="GO:0016020">
    <property type="term" value="C:membrane"/>
    <property type="evidence" value="ECO:0007669"/>
    <property type="project" value="UniProtKB-SubCell"/>
</dbReference>
<feature type="compositionally biased region" description="Polar residues" evidence="11">
    <location>
        <begin position="329"/>
        <end position="349"/>
    </location>
</feature>
<dbReference type="Proteomes" id="UP000515131">
    <property type="component" value="Unplaced"/>
</dbReference>
<evidence type="ECO:0000259" key="12">
    <source>
        <dbReference type="SMART" id="SM00382"/>
    </source>
</evidence>
<dbReference type="GO" id="GO:0051013">
    <property type="term" value="P:microtubule severing"/>
    <property type="evidence" value="ECO:0007669"/>
    <property type="project" value="UniProtKB-UniRule"/>
</dbReference>
<dbReference type="GO" id="GO:0005874">
    <property type="term" value="C:microtubule"/>
    <property type="evidence" value="ECO:0007669"/>
    <property type="project" value="UniProtKB-UniRule"/>
</dbReference>
<dbReference type="GeneID" id="112864116"/>
<evidence type="ECO:0000256" key="2">
    <source>
        <dbReference type="ARBA" id="ARBA00022618"/>
    </source>
</evidence>
<keyword evidence="1 10" id="KW-0963">Cytoplasm</keyword>
<dbReference type="GO" id="GO:0005524">
    <property type="term" value="F:ATP binding"/>
    <property type="evidence" value="ECO:0007669"/>
    <property type="project" value="UniProtKB-UniRule"/>
</dbReference>
<dbReference type="GO" id="GO:0005813">
    <property type="term" value="C:centrosome"/>
    <property type="evidence" value="ECO:0007669"/>
    <property type="project" value="UniProtKB-SubCell"/>
</dbReference>
<dbReference type="SMART" id="SM00382">
    <property type="entry name" value="AAA"/>
    <property type="match status" value="1"/>
</dbReference>
<evidence type="ECO:0000256" key="3">
    <source>
        <dbReference type="ARBA" id="ARBA00022701"/>
    </source>
</evidence>
<keyword evidence="10" id="KW-0217">Developmental protein</keyword>
<dbReference type="GO" id="GO:0030496">
    <property type="term" value="C:midbody"/>
    <property type="evidence" value="ECO:0007669"/>
    <property type="project" value="UniProtKB-SubCell"/>
</dbReference>
<evidence type="ECO:0000256" key="10">
    <source>
        <dbReference type="HAMAP-Rule" id="MF_03021"/>
    </source>
</evidence>
<keyword evidence="6 10" id="KW-0472">Membrane</keyword>
<keyword evidence="5 10" id="KW-0067">ATP-binding</keyword>
<dbReference type="Gene3D" id="1.10.8.60">
    <property type="match status" value="1"/>
</dbReference>
<dbReference type="SMART" id="SM00745">
    <property type="entry name" value="MIT"/>
    <property type="match status" value="1"/>
</dbReference>
<dbReference type="GO" id="GO:0031117">
    <property type="term" value="P:positive regulation of microtubule depolymerization"/>
    <property type="evidence" value="ECO:0007669"/>
    <property type="project" value="UniProtKB-UniRule"/>
</dbReference>
<dbReference type="SUPFAM" id="SSF52540">
    <property type="entry name" value="P-loop containing nucleoside triphosphate hydrolases"/>
    <property type="match status" value="1"/>
</dbReference>
<dbReference type="InterPro" id="IPR015415">
    <property type="entry name" value="Spast_Vps4_C"/>
</dbReference>
<keyword evidence="10" id="KW-0021">Allosteric enzyme</keyword>
<dbReference type="GO" id="GO:0005819">
    <property type="term" value="C:spindle"/>
    <property type="evidence" value="ECO:0007669"/>
    <property type="project" value="UniProtKB-SubCell"/>
</dbReference>
<dbReference type="Gene3D" id="1.20.58.80">
    <property type="entry name" value="Phosphotransferase system, lactose/cellobiose-type IIA subunit"/>
    <property type="match status" value="1"/>
</dbReference>
<dbReference type="GO" id="GO:0005768">
    <property type="term" value="C:endosome"/>
    <property type="evidence" value="ECO:0007669"/>
    <property type="project" value="UniProtKB-UniRule"/>
</dbReference>
<evidence type="ECO:0000256" key="4">
    <source>
        <dbReference type="ARBA" id="ARBA00022741"/>
    </source>
</evidence>
<name>A0A6P6I785_PUMCO</name>
<keyword evidence="10" id="KW-0131">Cell cycle</keyword>
<dbReference type="InterPro" id="IPR003959">
    <property type="entry name" value="ATPase_AAA_core"/>
</dbReference>
<evidence type="ECO:0000259" key="13">
    <source>
        <dbReference type="SMART" id="SM00745"/>
    </source>
</evidence>
<evidence type="ECO:0000256" key="11">
    <source>
        <dbReference type="SAM" id="MobiDB-lite"/>
    </source>
</evidence>
<feature type="region of interest" description="Disordered" evidence="11">
    <location>
        <begin position="368"/>
        <end position="397"/>
    </location>
</feature>
<dbReference type="KEGG" id="pcoo:112864116"/>
<dbReference type="PANTHER" id="PTHR23074">
    <property type="entry name" value="AAA DOMAIN-CONTAINING"/>
    <property type="match status" value="1"/>
</dbReference>
<keyword evidence="4 10" id="KW-0547">Nucleotide-binding</keyword>
<feature type="topological domain" description="Cytoplasmic" evidence="10">
    <location>
        <begin position="1"/>
        <end position="151"/>
    </location>
</feature>
<dbReference type="CDD" id="cd19524">
    <property type="entry name" value="RecA-like_spastin"/>
    <property type="match status" value="1"/>
</dbReference>
<evidence type="ECO:0000313" key="14">
    <source>
        <dbReference type="Proteomes" id="UP000515131"/>
    </source>
</evidence>
<feature type="topological domain" description="Cytoplasmic" evidence="10">
    <location>
        <begin position="167"/>
        <end position="705"/>
    </location>
</feature>
<dbReference type="FunFam" id="3.40.50.300:FF:000093">
    <property type="entry name" value="Fidgetin-like 1"/>
    <property type="match status" value="1"/>
</dbReference>
<comment type="subunit">
    <text evidence="10">Homohexamer. Mostly monomeric, but assembles into hexameric structure for short periods of time. Oligomerization seems to be a prerequisite for catalytic activity. Binding to ATP in a cleft between two adjacent subunits stabilizes the homohexameric form. Binds to microtubules at least in part via the alpha-tubulin and beta-tubulin tails. The hexamer adopts a ring conformation through which microtubules pass prior to being severed. Does not interact strongly with tubulin heterodimers. Interacts (via MIT domain) with CHMP1B; the interaction is direct. Interacts with SSNA1. Interacts with ATL1. Interacts with RTN1. Interacts with ZFYVE27. Interacts with REEP1. Interacts (via MIT domain) with IST1.</text>
</comment>
<dbReference type="GO" id="GO:0006888">
    <property type="term" value="P:endoplasmic reticulum to Golgi vesicle-mediated transport"/>
    <property type="evidence" value="ECO:0007669"/>
    <property type="project" value="UniProtKB-UniRule"/>
</dbReference>
<dbReference type="FunFam" id="1.10.8.60:FF:000036">
    <property type="entry name" value="Spastin"/>
    <property type="match status" value="1"/>
</dbReference>
<organism evidence="14 15">
    <name type="scientific">Puma concolor</name>
    <name type="common">Mountain lion</name>
    <name type="synonym">Felis concolor</name>
    <dbReference type="NCBI Taxonomy" id="9696"/>
    <lineage>
        <taxon>Eukaryota</taxon>
        <taxon>Metazoa</taxon>
        <taxon>Chordata</taxon>
        <taxon>Craniata</taxon>
        <taxon>Vertebrata</taxon>
        <taxon>Euteleostomi</taxon>
        <taxon>Mammalia</taxon>
        <taxon>Eutheria</taxon>
        <taxon>Laurasiatheria</taxon>
        <taxon>Carnivora</taxon>
        <taxon>Feliformia</taxon>
        <taxon>Felidae</taxon>
        <taxon>Felinae</taxon>
        <taxon>Puma</taxon>
    </lineage>
</organism>
<dbReference type="EC" id="5.6.1.1" evidence="10"/>
<keyword evidence="10" id="KW-0221">Differentiation</keyword>
<dbReference type="InterPro" id="IPR041569">
    <property type="entry name" value="AAA_lid_3"/>
</dbReference>
<keyword evidence="10" id="KW-0539">Nucleus</keyword>
<feature type="compositionally biased region" description="Polar residues" evidence="11">
    <location>
        <begin position="378"/>
        <end position="395"/>
    </location>
</feature>
<comment type="function">
    <text evidence="10">ATP-dependent microtubule severing protein that specifically recognizes and cuts microtubules that are polyglutamylated. Preferentially recognizes and acts on microtubules decorated with short polyglutamate tails: severing activity increases as the number of glutamates per tubulin rises from one to eight, but decreases beyond this glutamylation threshold. Severing activity is not dependent on tubulin acetylation or detyrosination. Microtubule severing promotes reorganization of cellular microtubule arrays and the release of microtubules from the centrosome following nucleation. It is critical for the biogenesis and maintenance of complex microtubule arrays in axons, spindles and cilia. SPAST is involved in abscission step of cytokinesis and nuclear envelope reassembly during anaphase in cooperation with the ESCRT-III complex. Recruited at the midbody, probably by IST1, and participates in membrane fission during abscission together with the ESCRT-III complex. Recruited to the nuclear membrane by IST1 and mediates microtubule severing, promoting nuclear envelope sealing and mitotic spindle disassembly during late anaphase. Required for membrane traffic from the endoplasmic reticulum (ER) to the Golgi and endosome recycling. Recruited by IST1 to endosomes and regulates early endosomal tubulation and recycling by mediating microtubule severing. Probably plays a role in axon growth and the formation of axonal branches.</text>
</comment>
<comment type="caution">
    <text evidence="10">Lacks conserved residue(s) required for the propagation of feature annotation.</text>
</comment>
<keyword evidence="8 10" id="KW-0413">Isomerase</keyword>
<keyword evidence="3 10" id="KW-0493">Microtubule</keyword>
<dbReference type="InterPro" id="IPR017179">
    <property type="entry name" value="Spastin"/>
</dbReference>
<dbReference type="GO" id="GO:0008568">
    <property type="term" value="F:microtubule severing ATPase activity"/>
    <property type="evidence" value="ECO:0007669"/>
    <property type="project" value="UniProtKB-UniRule"/>
</dbReference>
<comment type="subcellular location">
    <subcellularLocation>
        <location evidence="10">Membrane</location>
        <topology evidence="10">Peripheral membrane protein</topology>
    </subcellularLocation>
    <subcellularLocation>
        <location evidence="10">Endoplasmic reticulum</location>
    </subcellularLocation>
    <subcellularLocation>
        <location evidence="10">Midbody</location>
    </subcellularLocation>
    <subcellularLocation>
        <location evidence="10">Cytoplasm</location>
        <location evidence="10">Cytoskeleton</location>
        <location evidence="10">Microtubule organizing center</location>
        <location evidence="10">Centrosome</location>
    </subcellularLocation>
    <subcellularLocation>
        <location evidence="10">Cytoplasm</location>
        <location evidence="10">Cytoskeleton</location>
    </subcellularLocation>
    <subcellularLocation>
        <location evidence="10">Cytoplasm</location>
        <location evidence="10">Perinuclear region</location>
    </subcellularLocation>
    <subcellularLocation>
        <location evidence="10">Nucleus</location>
    </subcellularLocation>
    <subcellularLocation>
        <location evidence="10">Cytoplasm</location>
        <location evidence="10">Cytoskeleton</location>
        <location evidence="10">Spindle</location>
    </subcellularLocation>
    <subcellularLocation>
        <location evidence="10">Cytoplasm</location>
    </subcellularLocation>
    <text evidence="10">Forms an intramembrane hairpin-like structure in the membrane. Localization to the centrosome is independent of microtubules. Localizes to the midbody of dividing cells, and this requires CHMP1B. Enriched in the distal axons and branches of postmitotic neurons. Localizes to endoplasmic reticulum tubular network.</text>
</comment>
<evidence type="ECO:0000256" key="8">
    <source>
        <dbReference type="ARBA" id="ARBA00023235"/>
    </source>
</evidence>
<evidence type="ECO:0000256" key="7">
    <source>
        <dbReference type="ARBA" id="ARBA00023212"/>
    </source>
</evidence>
<keyword evidence="2 10" id="KW-0132">Cell division</keyword>
<feature type="region of interest" description="Disordered" evidence="11">
    <location>
        <begin position="184"/>
        <end position="211"/>
    </location>
</feature>
<dbReference type="InterPro" id="IPR003593">
    <property type="entry name" value="AAA+_ATPase"/>
</dbReference>
<dbReference type="PANTHER" id="PTHR23074:SF86">
    <property type="entry name" value="SPASTIN"/>
    <property type="match status" value="1"/>
</dbReference>
<dbReference type="RefSeq" id="XP_025782968.1">
    <property type="nucleotide sequence ID" value="XM_025927183.1"/>
</dbReference>
<dbReference type="GO" id="GO:0005783">
    <property type="term" value="C:endoplasmic reticulum"/>
    <property type="evidence" value="ECO:0007669"/>
    <property type="project" value="UniProtKB-SubCell"/>
</dbReference>
<comment type="catalytic activity">
    <reaction evidence="9 10">
        <text>n ATP + n H2O + a microtubule = n ADP + n phosphate + (n+1) alpha/beta tubulin heterodimers.</text>
        <dbReference type="EC" id="5.6.1.1"/>
    </reaction>
</comment>
<feature type="domain" description="MIT" evidence="13">
    <location>
        <begin position="206"/>
        <end position="283"/>
    </location>
</feature>
<feature type="domain" description="AAA+ ATPase" evidence="12">
    <location>
        <begin position="463"/>
        <end position="599"/>
    </location>
</feature>
<dbReference type="GO" id="GO:0032506">
    <property type="term" value="P:cytokinetic process"/>
    <property type="evidence" value="ECO:0007669"/>
    <property type="project" value="UniProtKB-UniRule"/>
</dbReference>
<dbReference type="HAMAP" id="MF_03021">
    <property type="entry name" value="Spastin"/>
    <property type="match status" value="1"/>
</dbReference>
<feature type="short sequence motif" description="Nuclear export signal" evidence="10">
    <location>
        <begin position="154"/>
        <end position="162"/>
    </location>
</feature>
<evidence type="ECO:0000256" key="9">
    <source>
        <dbReference type="ARBA" id="ARBA00036378"/>
    </source>
</evidence>
<protein>
    <recommendedName>
        <fullName evidence="10">Spastin</fullName>
        <ecNumber evidence="10">5.6.1.1</ecNumber>
    </recommendedName>
</protein>
<dbReference type="GO" id="GO:0007409">
    <property type="term" value="P:axonogenesis"/>
    <property type="evidence" value="ECO:0007669"/>
    <property type="project" value="UniProtKB-UniRule"/>
</dbReference>
<dbReference type="Gene3D" id="3.40.50.300">
    <property type="entry name" value="P-loop containing nucleotide triphosphate hydrolases"/>
    <property type="match status" value="1"/>
</dbReference>
<dbReference type="Pfam" id="PF09336">
    <property type="entry name" value="Vps4_C"/>
    <property type="match status" value="1"/>
</dbReference>
<comment type="activity regulation">
    <text evidence="10">Allosteric enzyme with a cooperative mechanism; at least two neighbor subunits influence each other strongly in spastin hexamers. Microtubule binding promotes cooperative interactions among spastin subunits.</text>
</comment>
<evidence type="ECO:0000256" key="1">
    <source>
        <dbReference type="ARBA" id="ARBA00022490"/>
    </source>
</evidence>
<dbReference type="InterPro" id="IPR027417">
    <property type="entry name" value="P-loop_NTPase"/>
</dbReference>
<dbReference type="InterPro" id="IPR007330">
    <property type="entry name" value="MIT_dom"/>
</dbReference>
<dbReference type="CTD" id="6683"/>
<evidence type="ECO:0000256" key="5">
    <source>
        <dbReference type="ARBA" id="ARBA00022840"/>
    </source>
</evidence>
<feature type="binding site" evidence="10">
    <location>
        <begin position="471"/>
        <end position="478"/>
    </location>
    <ligand>
        <name>ATP</name>
        <dbReference type="ChEBI" id="CHEBI:30616"/>
    </ligand>
</feature>
<dbReference type="Pfam" id="PF00004">
    <property type="entry name" value="AAA"/>
    <property type="match status" value="1"/>
</dbReference>
<dbReference type="InterPro" id="IPR050304">
    <property type="entry name" value="MT-severing_AAA_ATPase"/>
</dbReference>
<feature type="short sequence motif" description="Nuclear localization signal" evidence="10">
    <location>
        <begin position="94"/>
        <end position="101"/>
    </location>
</feature>
<dbReference type="GO" id="GO:0048471">
    <property type="term" value="C:perinuclear region of cytoplasm"/>
    <property type="evidence" value="ECO:0007669"/>
    <property type="project" value="UniProtKB-SubCell"/>
</dbReference>
<dbReference type="GO" id="GO:0005634">
    <property type="term" value="C:nucleus"/>
    <property type="evidence" value="ECO:0007669"/>
    <property type="project" value="UniProtKB-SubCell"/>
</dbReference>
<feature type="region of interest" description="Disordered" evidence="11">
    <location>
        <begin position="311"/>
        <end position="356"/>
    </location>
</feature>
<proteinExistence type="inferred from homology"/>
<keyword evidence="14" id="KW-1185">Reference proteome</keyword>
<accession>A0A6P6I785</accession>
<evidence type="ECO:0000313" key="15">
    <source>
        <dbReference type="RefSeq" id="XP_025782968.1"/>
    </source>
</evidence>
<dbReference type="GO" id="GO:0016887">
    <property type="term" value="F:ATP hydrolysis activity"/>
    <property type="evidence" value="ECO:0007669"/>
    <property type="project" value="InterPro"/>
</dbReference>
<dbReference type="InterPro" id="IPR003960">
    <property type="entry name" value="ATPase_AAA_CS"/>
</dbReference>
<reference evidence="15" key="1">
    <citation type="submission" date="2025-08" db="UniProtKB">
        <authorList>
            <consortium name="RefSeq"/>
        </authorList>
    </citation>
    <scope>IDENTIFICATION</scope>
    <source>
        <tissue evidence="15">Blood</tissue>
    </source>
</reference>
<dbReference type="GO" id="GO:0008017">
    <property type="term" value="F:microtubule binding"/>
    <property type="evidence" value="ECO:0007669"/>
    <property type="project" value="UniProtKB-UniRule"/>
</dbReference>
<dbReference type="GO" id="GO:0034214">
    <property type="term" value="P:protein hexamerization"/>
    <property type="evidence" value="ECO:0007669"/>
    <property type="project" value="UniProtKB-UniRule"/>
</dbReference>
<keyword evidence="7 10" id="KW-0206">Cytoskeleton</keyword>
<sequence length="705" mass="76720">MKERTFQNEELAEAQRQAKGWGAVGAKQGRPVPEDNVAELYLGNSSPPGKGPKGGNCTRAVGARVNKDGGVRARAGERHGCACACAVTARSYQEAERTPRGRGRSYRPLEEERGCALGRARRKGRSLRAARGGAELLGPAGARASVALAVPVAAAVAWSPSVCGRRVMAAAAVGAVNEFSGWTREEERLRRRQQPGASQKGKELGNGKRHKKGTSFVSIIVIDEKKKAGQKEQAVEWYKKGIEELEKGIAVIVTGQGEQCERARRLQAKMMTNLVMAKDRLQLLEKLQPVLQFSKSQTDVYNDSTNLTCRNGHLQSESGAVPKRKDPLTHTSNSLPRSKTVMKTGSTGLSGHHRAPSCSGLSMVSGVRQGPGPAAGTHKSTPKTNRTNKPSTPTTAVRKKKDLKNFRNVDSNLANLIMNEIVDNGTAVKFDDIAGQELAKQALQEIVILPSLRPELFTGLRAPARGLLLFGPPGNGKTMLAKAVAAESNATFFNISAASLTSKYVGEGEKLVRALFAVARELQPSIIFIDEVDSLLCERREGEHDASRRLKTEFLIEFDGVQSAGDDRVLVMGATNRPQELDEAVLRRFIKRVYVSLPNEETRLLLLKNLLCKQGSPLTQKELAQLARMTDGYSGSDLTALAKDAALGPIRELKPEQVKNMSASEMRNIRLSDFTESLKKIKRSVSPQTLEAYIRWNKDFGDTTV</sequence>
<feature type="region of interest" description="Disordered" evidence="11">
    <location>
        <begin position="1"/>
        <end position="32"/>
    </location>
</feature>
<feature type="short sequence motif" description="Nuclear localization signal" evidence="10">
    <location>
        <begin position="398"/>
        <end position="401"/>
    </location>
</feature>
<gene>
    <name evidence="10 15" type="primary">SPAST</name>
    <name evidence="10" type="synonym">SPG4</name>
</gene>
<dbReference type="Pfam" id="PF17862">
    <property type="entry name" value="AAA_lid_3"/>
    <property type="match status" value="1"/>
</dbReference>
<dbReference type="AlphaFoldDB" id="A0A6P6I785"/>
<evidence type="ECO:0000256" key="6">
    <source>
        <dbReference type="ARBA" id="ARBA00023136"/>
    </source>
</evidence>